<feature type="domain" description="L,D-TPase catalytic" evidence="8">
    <location>
        <begin position="331"/>
        <end position="491"/>
    </location>
</feature>
<feature type="active site" description="Nucleophile" evidence="7">
    <location>
        <position position="465"/>
    </location>
</feature>
<reference evidence="9 10" key="1">
    <citation type="submission" date="2020-06" db="EMBL/GenBank/DDBJ databases">
        <authorList>
            <person name="Hwang Y.J."/>
        </authorList>
    </citation>
    <scope>NUCLEOTIDE SEQUENCE [LARGE SCALE GENOMIC DNA]</scope>
    <source>
        <strain evidence="9 10">KUDC8001</strain>
    </source>
</reference>
<dbReference type="AlphaFoldDB" id="A0A7L7L7G7"/>
<comment type="pathway">
    <text evidence="1 7">Cell wall biogenesis; peptidoglycan biosynthesis.</text>
</comment>
<dbReference type="RefSeq" id="WP_182415932.1">
    <property type="nucleotide sequence ID" value="NZ_CP055153.1"/>
</dbReference>
<dbReference type="CDD" id="cd16913">
    <property type="entry name" value="YkuD_like"/>
    <property type="match status" value="1"/>
</dbReference>
<evidence type="ECO:0000256" key="4">
    <source>
        <dbReference type="ARBA" id="ARBA00022960"/>
    </source>
</evidence>
<evidence type="ECO:0000313" key="9">
    <source>
        <dbReference type="EMBL" id="QMU28748.1"/>
    </source>
</evidence>
<keyword evidence="4 7" id="KW-0133">Cell shape</keyword>
<dbReference type="EMBL" id="CP055153">
    <property type="protein sequence ID" value="QMU28748.1"/>
    <property type="molecule type" value="Genomic_DNA"/>
</dbReference>
<dbReference type="SUPFAM" id="SSF47090">
    <property type="entry name" value="PGBD-like"/>
    <property type="match status" value="1"/>
</dbReference>
<organism evidence="9 10">
    <name type="scientific">Adhaeribacter radiodurans</name>
    <dbReference type="NCBI Taxonomy" id="2745197"/>
    <lineage>
        <taxon>Bacteria</taxon>
        <taxon>Pseudomonadati</taxon>
        <taxon>Bacteroidota</taxon>
        <taxon>Cytophagia</taxon>
        <taxon>Cytophagales</taxon>
        <taxon>Hymenobacteraceae</taxon>
        <taxon>Adhaeribacter</taxon>
    </lineage>
</organism>
<protein>
    <submittedName>
        <fullName evidence="9">L,D-transpeptidase family protein</fullName>
    </submittedName>
</protein>
<dbReference type="InterPro" id="IPR045380">
    <property type="entry name" value="LD_TPept_scaffold_dom"/>
</dbReference>
<evidence type="ECO:0000256" key="1">
    <source>
        <dbReference type="ARBA" id="ARBA00004752"/>
    </source>
</evidence>
<dbReference type="GO" id="GO:0009252">
    <property type="term" value="P:peptidoglycan biosynthetic process"/>
    <property type="evidence" value="ECO:0007669"/>
    <property type="project" value="UniProtKB-UniPathway"/>
</dbReference>
<dbReference type="GO" id="GO:0004180">
    <property type="term" value="F:carboxypeptidase activity"/>
    <property type="evidence" value="ECO:0007669"/>
    <property type="project" value="UniProtKB-ARBA"/>
</dbReference>
<evidence type="ECO:0000256" key="6">
    <source>
        <dbReference type="ARBA" id="ARBA00023316"/>
    </source>
</evidence>
<dbReference type="GO" id="GO:0071555">
    <property type="term" value="P:cell wall organization"/>
    <property type="evidence" value="ECO:0007669"/>
    <property type="project" value="UniProtKB-UniRule"/>
</dbReference>
<evidence type="ECO:0000256" key="7">
    <source>
        <dbReference type="PROSITE-ProRule" id="PRU01373"/>
    </source>
</evidence>
<dbReference type="SUPFAM" id="SSF141523">
    <property type="entry name" value="L,D-transpeptidase catalytic domain-like"/>
    <property type="match status" value="1"/>
</dbReference>
<accession>A0A7L7L7G7</accession>
<dbReference type="InterPro" id="IPR038063">
    <property type="entry name" value="Transpep_catalytic_dom"/>
</dbReference>
<evidence type="ECO:0000256" key="5">
    <source>
        <dbReference type="ARBA" id="ARBA00022984"/>
    </source>
</evidence>
<gene>
    <name evidence="9" type="ORF">HUW48_12200</name>
</gene>
<evidence type="ECO:0000259" key="8">
    <source>
        <dbReference type="PROSITE" id="PS52029"/>
    </source>
</evidence>
<keyword evidence="3" id="KW-0808">Transferase</keyword>
<reference evidence="9 10" key="2">
    <citation type="submission" date="2020-08" db="EMBL/GenBank/DDBJ databases">
        <title>Adhaeribacter dokdonensis sp. nov., isolated from the rhizosphere of Elymus tsukushiensis, a plant native to the Dokdo Islands, Republic of Korea.</title>
        <authorList>
            <person name="Ghim S.Y."/>
        </authorList>
    </citation>
    <scope>NUCLEOTIDE SEQUENCE [LARGE SCALE GENOMIC DNA]</scope>
    <source>
        <strain evidence="9 10">KUDC8001</strain>
    </source>
</reference>
<evidence type="ECO:0000256" key="2">
    <source>
        <dbReference type="ARBA" id="ARBA00005992"/>
    </source>
</evidence>
<dbReference type="InterPro" id="IPR052905">
    <property type="entry name" value="LD-transpeptidase_YkuD-like"/>
</dbReference>
<keyword evidence="6 7" id="KW-0961">Cell wall biogenesis/degradation</keyword>
<sequence>MKSKGSLFNYLMYAGILICTACNQNSKSSEKRSPENVARDSTLTEIKKTISGNFSPQTELSFDSTYLHQFFQEYPAFHPYEANLKRFYRTRNFAYAWFDKRGLIEQAGNVANKVINIEQEGIRQELPYRQEFDSLLAEAQGEAYVKPDPRTELMLTAGYFAFARTAWEGLNDSISQAMQWFVPRKKVSYSEFLDSLLIQPRERVKEPVYRQYELLRTFLQRYQELNKKEVWSPIPSKKNGYQQGDKSAEILQIKHRLQKYGDFTGDTSTNLFDVALVAAVKQFQQRHGLLSDGILGGSTLTELNVPLKTRIQQIIVNMERSRWLPIHAESDYLVVNIPDYTLRVFKNDSVTWKCRVVVGKAVHKTVIFSGDIKYVVFSPYWYVPASIVRKEIVPGMRRDPNYLNRHNMQVIGQRNGLPIVRQKPGPRNSLGQVKFLFPNSYSIYLHDTPSKSLFQENSRAFSHGCIRVSEPARLAAYLLRDYPQWTPQKIKAAMEAGKEQTITLEKVLPVYIVYFTAFIDAQGNINFRKDIYDRDERLAEMLLPNVTI</sequence>
<dbReference type="Gene3D" id="1.10.101.10">
    <property type="entry name" value="PGBD-like superfamily/PGBD"/>
    <property type="match status" value="1"/>
</dbReference>
<dbReference type="KEGG" id="add:HUW48_12200"/>
<dbReference type="InterPro" id="IPR036366">
    <property type="entry name" value="PGBDSf"/>
</dbReference>
<name>A0A7L7L7G7_9BACT</name>
<dbReference type="GO" id="GO:0008360">
    <property type="term" value="P:regulation of cell shape"/>
    <property type="evidence" value="ECO:0007669"/>
    <property type="project" value="UniProtKB-UniRule"/>
</dbReference>
<dbReference type="Gene3D" id="2.40.440.10">
    <property type="entry name" value="L,D-transpeptidase catalytic domain-like"/>
    <property type="match status" value="1"/>
</dbReference>
<dbReference type="PANTHER" id="PTHR41533">
    <property type="entry name" value="L,D-TRANSPEPTIDASE HI_1667-RELATED"/>
    <property type="match status" value="1"/>
</dbReference>
<dbReference type="PANTHER" id="PTHR41533:SF2">
    <property type="entry name" value="BLR7131 PROTEIN"/>
    <property type="match status" value="1"/>
</dbReference>
<keyword evidence="5 7" id="KW-0573">Peptidoglycan synthesis</keyword>
<evidence type="ECO:0000256" key="3">
    <source>
        <dbReference type="ARBA" id="ARBA00022679"/>
    </source>
</evidence>
<dbReference type="UniPathway" id="UPA00219"/>
<dbReference type="Proteomes" id="UP000514509">
    <property type="component" value="Chromosome"/>
</dbReference>
<dbReference type="InterPro" id="IPR005490">
    <property type="entry name" value="LD_TPept_cat_dom"/>
</dbReference>
<dbReference type="Pfam" id="PF01471">
    <property type="entry name" value="PG_binding_1"/>
    <property type="match status" value="1"/>
</dbReference>
<dbReference type="PROSITE" id="PS52029">
    <property type="entry name" value="LD_TPASE"/>
    <property type="match status" value="1"/>
</dbReference>
<feature type="active site" description="Proton donor/acceptor" evidence="7">
    <location>
        <position position="446"/>
    </location>
</feature>
<proteinExistence type="inferred from homology"/>
<dbReference type="InterPro" id="IPR002477">
    <property type="entry name" value="Peptidoglycan-bd-like"/>
</dbReference>
<dbReference type="GO" id="GO:0016740">
    <property type="term" value="F:transferase activity"/>
    <property type="evidence" value="ECO:0007669"/>
    <property type="project" value="UniProtKB-KW"/>
</dbReference>
<comment type="similarity">
    <text evidence="2">Belongs to the YkuD family.</text>
</comment>
<dbReference type="Pfam" id="PF03734">
    <property type="entry name" value="YkuD"/>
    <property type="match status" value="1"/>
</dbReference>
<dbReference type="InterPro" id="IPR036365">
    <property type="entry name" value="PGBD-like_sf"/>
</dbReference>
<keyword evidence="10" id="KW-1185">Reference proteome</keyword>
<evidence type="ECO:0000313" key="10">
    <source>
        <dbReference type="Proteomes" id="UP000514509"/>
    </source>
</evidence>
<dbReference type="Pfam" id="PF20142">
    <property type="entry name" value="Scaffold"/>
    <property type="match status" value="1"/>
</dbReference>